<dbReference type="Proteomes" id="UP000044938">
    <property type="component" value="Unassembled WGS sequence"/>
</dbReference>
<evidence type="ECO:0000313" key="8">
    <source>
        <dbReference type="Proteomes" id="UP000038802"/>
    </source>
</evidence>
<evidence type="ECO:0000313" key="3">
    <source>
        <dbReference type="EMBL" id="CNU26906.1"/>
    </source>
</evidence>
<evidence type="ECO:0000313" key="11">
    <source>
        <dbReference type="Proteomes" id="UP000044938"/>
    </source>
</evidence>
<sequence length="69" mass="7424">MEKNVTGSLTWYLANNMRCTLNRSSGYRRCSASSGAMSLLGFTVPGKTCIQALSTGSFSSCWYSVTVPS</sequence>
<accession>A0A0U0SZ55</accession>
<dbReference type="EMBL" id="CFOE01000682">
    <property type="protein sequence ID" value="CFE44702.1"/>
    <property type="molecule type" value="Genomic_DNA"/>
</dbReference>
<evidence type="ECO:0000313" key="14">
    <source>
        <dbReference type="Proteomes" id="UP000048289"/>
    </source>
</evidence>
<dbReference type="EMBL" id="CSAE01000675">
    <property type="protein sequence ID" value="COW74585.1"/>
    <property type="molecule type" value="Genomic_DNA"/>
</dbReference>
<dbReference type="EMBL" id="CSAD01000577">
    <property type="protein sequence ID" value="COW17323.1"/>
    <property type="molecule type" value="Genomic_DNA"/>
</dbReference>
<evidence type="ECO:0000313" key="7">
    <source>
        <dbReference type="EMBL" id="COY54419.1"/>
    </source>
</evidence>
<dbReference type="Proteomes" id="UP000038802">
    <property type="component" value="Unassembled WGS sequence"/>
</dbReference>
<reference evidence="5" key="3">
    <citation type="submission" date="2015-03" db="EMBL/GenBank/DDBJ databases">
        <authorList>
            <person name="Murphy D."/>
        </authorList>
    </citation>
    <scope>NUCLEOTIDE SEQUENCE [LARGE SCALE GENOMIC DNA]</scope>
    <source>
        <strain evidence="5">K00500041</strain>
    </source>
</reference>
<reference evidence="7" key="2">
    <citation type="submission" date="2015-03" db="EMBL/GenBank/DDBJ databases">
        <authorList>
            <consortium name="Pathogen Informatics"/>
            <person name="Murphy D."/>
        </authorList>
    </citation>
    <scope>NUCLEOTIDE SEQUENCE</scope>
    <source>
        <strain evidence="7">N09902308</strain>
    </source>
</reference>
<dbReference type="AlphaFoldDB" id="A0A0U0SZ55"/>
<evidence type="ECO:0000313" key="10">
    <source>
        <dbReference type="Proteomes" id="UP000039217"/>
    </source>
</evidence>
<gene>
    <name evidence="2" type="ORF">ERS007657_01746</name>
    <name evidence="3" type="ORF">ERS007661_00386</name>
    <name evidence="4" type="ORF">ERS007679_03291</name>
    <name evidence="1" type="ORF">ERS007681_03686</name>
    <name evidence="5" type="ORF">ERS007703_04148</name>
    <name evidence="6" type="ORF">ERS007720_03883</name>
    <name evidence="7" type="ORF">ERS007739_02774</name>
</gene>
<dbReference type="EMBL" id="CSBK01001321">
    <property type="protein sequence ID" value="COY54419.1"/>
    <property type="molecule type" value="Genomic_DNA"/>
</dbReference>
<evidence type="ECO:0000313" key="6">
    <source>
        <dbReference type="EMBL" id="COX08776.1"/>
    </source>
</evidence>
<dbReference type="EMBL" id="CGCX01000582">
    <property type="protein sequence ID" value="CFR79419.1"/>
    <property type="molecule type" value="Genomic_DNA"/>
</dbReference>
<evidence type="ECO:0000313" key="2">
    <source>
        <dbReference type="EMBL" id="CFR79419.1"/>
    </source>
</evidence>
<reference evidence="8 9" key="1">
    <citation type="submission" date="2015-03" db="EMBL/GenBank/DDBJ databases">
        <authorList>
            <consortium name="Pathogen Informatics"/>
        </authorList>
    </citation>
    <scope>NUCLEOTIDE SEQUENCE [LARGE SCALE GENOMIC DNA]</scope>
    <source>
        <strain evidence="2 13">C09601061</strain>
        <strain evidence="3 10">D00501624</strain>
        <strain evidence="4 12">G09801536</strain>
        <strain evidence="1 14">G09901357</strain>
        <strain evidence="8">K00500041</strain>
        <strain evidence="6 11">M09401471</strain>
        <strain evidence="9">N09902308</strain>
    </source>
</reference>
<proteinExistence type="predicted"/>
<dbReference type="Proteomes" id="UP000039021">
    <property type="component" value="Unassembled WGS sequence"/>
</dbReference>
<protein>
    <submittedName>
        <fullName evidence="5">Uncharacterized protein</fullName>
    </submittedName>
</protein>
<evidence type="ECO:0000313" key="13">
    <source>
        <dbReference type="Proteomes" id="UP000046680"/>
    </source>
</evidence>
<evidence type="ECO:0000313" key="1">
    <source>
        <dbReference type="EMBL" id="CFE44702.1"/>
    </source>
</evidence>
<evidence type="ECO:0000313" key="9">
    <source>
        <dbReference type="Proteomes" id="UP000039021"/>
    </source>
</evidence>
<dbReference type="Proteomes" id="UP000039217">
    <property type="component" value="Unassembled WGS sequence"/>
</dbReference>
<evidence type="ECO:0000313" key="5">
    <source>
        <dbReference type="EMBL" id="COW74585.1"/>
    </source>
</evidence>
<name>A0A0U0SZ55_MYCTX</name>
<dbReference type="Proteomes" id="UP000046680">
    <property type="component" value="Unassembled WGS sequence"/>
</dbReference>
<dbReference type="EMBL" id="CSAJ01000700">
    <property type="protein sequence ID" value="COX08776.1"/>
    <property type="molecule type" value="Genomic_DNA"/>
</dbReference>
<organism evidence="5 8">
    <name type="scientific">Mycobacterium tuberculosis</name>
    <dbReference type="NCBI Taxonomy" id="1773"/>
    <lineage>
        <taxon>Bacteria</taxon>
        <taxon>Bacillati</taxon>
        <taxon>Actinomycetota</taxon>
        <taxon>Actinomycetes</taxon>
        <taxon>Mycobacteriales</taxon>
        <taxon>Mycobacteriaceae</taxon>
        <taxon>Mycobacterium</taxon>
        <taxon>Mycobacterium tuberculosis complex</taxon>
    </lineage>
</organism>
<evidence type="ECO:0000313" key="12">
    <source>
        <dbReference type="Proteomes" id="UP000045842"/>
    </source>
</evidence>
<dbReference type="EMBL" id="CQQC01000073">
    <property type="protein sequence ID" value="CNU26906.1"/>
    <property type="molecule type" value="Genomic_DNA"/>
</dbReference>
<evidence type="ECO:0000313" key="4">
    <source>
        <dbReference type="EMBL" id="COW17323.1"/>
    </source>
</evidence>
<dbReference type="Proteomes" id="UP000045842">
    <property type="component" value="Unassembled WGS sequence"/>
</dbReference>
<dbReference type="Proteomes" id="UP000048289">
    <property type="component" value="Unassembled WGS sequence"/>
</dbReference>